<keyword evidence="2" id="KW-1003">Cell membrane</keyword>
<organism evidence="8">
    <name type="scientific">human gut metagenome</name>
    <dbReference type="NCBI Taxonomy" id="408170"/>
    <lineage>
        <taxon>unclassified sequences</taxon>
        <taxon>metagenomes</taxon>
        <taxon>organismal metagenomes</taxon>
    </lineage>
</organism>
<dbReference type="PANTHER" id="PTHR12677">
    <property type="entry name" value="GOLGI APPARATUS MEMBRANE PROTEIN TVP38-RELATED"/>
    <property type="match status" value="1"/>
</dbReference>
<feature type="transmembrane region" description="Helical" evidence="6">
    <location>
        <begin position="53"/>
        <end position="72"/>
    </location>
</feature>
<dbReference type="Pfam" id="PF09335">
    <property type="entry name" value="VTT_dom"/>
    <property type="match status" value="1"/>
</dbReference>
<feature type="transmembrane region" description="Helical" evidence="6">
    <location>
        <begin position="170"/>
        <end position="192"/>
    </location>
</feature>
<protein>
    <recommendedName>
        <fullName evidence="7">VTT domain-containing protein</fullName>
    </recommendedName>
</protein>
<sequence>MSKSNNNSKLKILFSVITIIMTILICIFIIYALKVGVFESPEKLVKYIKEYGVMAPIIFIFIQIIQVVLPVIPGGASCLAGVLAFGGFAGFIYNYIGLCIGSVIAFLLSRKYGIKLVLKLFKEETVNKYVSYIKNKKFEKIFFWGIFLPGAPDDLLCYVAGVSNISFKKFLVIIILGKPLALYLYSLFINVFPSFLN</sequence>
<evidence type="ECO:0000256" key="6">
    <source>
        <dbReference type="SAM" id="Phobius"/>
    </source>
</evidence>
<dbReference type="AlphaFoldDB" id="K1TAY5"/>
<evidence type="ECO:0000256" key="2">
    <source>
        <dbReference type="ARBA" id="ARBA00022475"/>
    </source>
</evidence>
<keyword evidence="5 6" id="KW-0472">Membrane</keyword>
<feature type="transmembrane region" description="Helical" evidence="6">
    <location>
        <begin position="141"/>
        <end position="163"/>
    </location>
</feature>
<dbReference type="PANTHER" id="PTHR12677:SF49">
    <property type="entry name" value="TVP38_TMEM64 FAMILY MEMBRANE PROTEIN"/>
    <property type="match status" value="1"/>
</dbReference>
<evidence type="ECO:0000259" key="7">
    <source>
        <dbReference type="Pfam" id="PF09335"/>
    </source>
</evidence>
<reference evidence="8" key="1">
    <citation type="journal article" date="2013" name="Environ. Microbiol.">
        <title>Microbiota from the distal guts of lean and obese adolescents exhibit partial functional redundancy besides clear differences in community structure.</title>
        <authorList>
            <person name="Ferrer M."/>
            <person name="Ruiz A."/>
            <person name="Lanza F."/>
            <person name="Haange S.B."/>
            <person name="Oberbach A."/>
            <person name="Till H."/>
            <person name="Bargiela R."/>
            <person name="Campoy C."/>
            <person name="Segura M.T."/>
            <person name="Richter M."/>
            <person name="von Bergen M."/>
            <person name="Seifert J."/>
            <person name="Suarez A."/>
        </authorList>
    </citation>
    <scope>NUCLEOTIDE SEQUENCE</scope>
</reference>
<dbReference type="GO" id="GO:0005886">
    <property type="term" value="C:plasma membrane"/>
    <property type="evidence" value="ECO:0007669"/>
    <property type="project" value="UniProtKB-SubCell"/>
</dbReference>
<accession>K1TAY5</accession>
<feature type="transmembrane region" description="Helical" evidence="6">
    <location>
        <begin position="12"/>
        <end position="33"/>
    </location>
</feature>
<comment type="caution">
    <text evidence="8">The sequence shown here is derived from an EMBL/GenBank/DDBJ whole genome shotgun (WGS) entry which is preliminary data.</text>
</comment>
<name>K1TAY5_9ZZZZ</name>
<dbReference type="InterPro" id="IPR032816">
    <property type="entry name" value="VTT_dom"/>
</dbReference>
<gene>
    <name evidence="8" type="ORF">OBE_06883</name>
</gene>
<proteinExistence type="predicted"/>
<evidence type="ECO:0000256" key="4">
    <source>
        <dbReference type="ARBA" id="ARBA00022989"/>
    </source>
</evidence>
<keyword evidence="4 6" id="KW-1133">Transmembrane helix</keyword>
<dbReference type="InterPro" id="IPR015414">
    <property type="entry name" value="TMEM64"/>
</dbReference>
<keyword evidence="3 6" id="KW-0812">Transmembrane</keyword>
<evidence type="ECO:0000256" key="5">
    <source>
        <dbReference type="ARBA" id="ARBA00023136"/>
    </source>
</evidence>
<evidence type="ECO:0000313" key="8">
    <source>
        <dbReference type="EMBL" id="EKC64599.1"/>
    </source>
</evidence>
<evidence type="ECO:0000256" key="1">
    <source>
        <dbReference type="ARBA" id="ARBA00004651"/>
    </source>
</evidence>
<comment type="subcellular location">
    <subcellularLocation>
        <location evidence="1">Cell membrane</location>
        <topology evidence="1">Multi-pass membrane protein</topology>
    </subcellularLocation>
</comment>
<dbReference type="EMBL" id="AJWZ01004730">
    <property type="protein sequence ID" value="EKC64599.1"/>
    <property type="molecule type" value="Genomic_DNA"/>
</dbReference>
<feature type="transmembrane region" description="Helical" evidence="6">
    <location>
        <begin position="79"/>
        <end position="108"/>
    </location>
</feature>
<evidence type="ECO:0000256" key="3">
    <source>
        <dbReference type="ARBA" id="ARBA00022692"/>
    </source>
</evidence>
<feature type="domain" description="VTT" evidence="7">
    <location>
        <begin position="73"/>
        <end position="189"/>
    </location>
</feature>